<evidence type="ECO:0000259" key="2">
    <source>
        <dbReference type="Pfam" id="PF14317"/>
    </source>
</evidence>
<dbReference type="Proteomes" id="UP001597273">
    <property type="component" value="Unassembled WGS sequence"/>
</dbReference>
<reference evidence="4" key="1">
    <citation type="journal article" date="2019" name="Int. J. Syst. Evol. Microbiol.">
        <title>The Global Catalogue of Microorganisms (GCM) 10K type strain sequencing project: providing services to taxonomists for standard genome sequencing and annotation.</title>
        <authorList>
            <consortium name="The Broad Institute Genomics Platform"/>
            <consortium name="The Broad Institute Genome Sequencing Center for Infectious Disease"/>
            <person name="Wu L."/>
            <person name="Ma J."/>
        </authorList>
    </citation>
    <scope>NUCLEOTIDE SEQUENCE [LARGE SCALE GENOMIC DNA]</scope>
    <source>
        <strain evidence="4">CGMCC 1.15475</strain>
    </source>
</reference>
<dbReference type="Pfam" id="PF14317">
    <property type="entry name" value="YcxB"/>
    <property type="match status" value="1"/>
</dbReference>
<keyword evidence="1" id="KW-1133">Transmembrane helix</keyword>
<proteinExistence type="predicted"/>
<keyword evidence="4" id="KW-1185">Reference proteome</keyword>
<keyword evidence="1" id="KW-0812">Transmembrane</keyword>
<sequence length="171" mass="19668">MKITYSLDEEAYLDFNVYHIKNSKTAKKSMTIQRFLGPILFLMVPFIFADLINVSLVGLFITFVVISIFWVMVYPAYYLRLVRNGVRKMIKEGKNDGAFGEHTLFFNEEGIHETGPAGESKVFWHGIEGMGEDETNFYLYVSAVSAFIIPKRNLEDSQGIKRFLEEKIVSE</sequence>
<accession>A0ABW4QH49</accession>
<protein>
    <submittedName>
        <fullName evidence="3">YcxB family protein</fullName>
    </submittedName>
</protein>
<evidence type="ECO:0000313" key="3">
    <source>
        <dbReference type="EMBL" id="MFD1862898.1"/>
    </source>
</evidence>
<feature type="domain" description="YcxB-like C-terminal" evidence="2">
    <location>
        <begin position="106"/>
        <end position="163"/>
    </location>
</feature>
<evidence type="ECO:0000256" key="1">
    <source>
        <dbReference type="SAM" id="Phobius"/>
    </source>
</evidence>
<organism evidence="3 4">
    <name type="scientific">Planococcus chinensis</name>
    <dbReference type="NCBI Taxonomy" id="272917"/>
    <lineage>
        <taxon>Bacteria</taxon>
        <taxon>Bacillati</taxon>
        <taxon>Bacillota</taxon>
        <taxon>Bacilli</taxon>
        <taxon>Bacillales</taxon>
        <taxon>Caryophanaceae</taxon>
        <taxon>Planococcus</taxon>
    </lineage>
</organism>
<name>A0ABW4QH49_9BACL</name>
<dbReference type="InterPro" id="IPR025588">
    <property type="entry name" value="YcxB-like_C"/>
</dbReference>
<gene>
    <name evidence="3" type="ORF">ACFSDB_08135</name>
</gene>
<dbReference type="RefSeq" id="WP_204891807.1">
    <property type="nucleotide sequence ID" value="NZ_JBHUFW010000005.1"/>
</dbReference>
<keyword evidence="1" id="KW-0472">Membrane</keyword>
<dbReference type="EMBL" id="JBHUFW010000005">
    <property type="protein sequence ID" value="MFD1862898.1"/>
    <property type="molecule type" value="Genomic_DNA"/>
</dbReference>
<comment type="caution">
    <text evidence="3">The sequence shown here is derived from an EMBL/GenBank/DDBJ whole genome shotgun (WGS) entry which is preliminary data.</text>
</comment>
<feature type="transmembrane region" description="Helical" evidence="1">
    <location>
        <begin position="54"/>
        <end position="79"/>
    </location>
</feature>
<feature type="transmembrane region" description="Helical" evidence="1">
    <location>
        <begin position="31"/>
        <end position="48"/>
    </location>
</feature>
<evidence type="ECO:0000313" key="4">
    <source>
        <dbReference type="Proteomes" id="UP001597273"/>
    </source>
</evidence>